<gene>
    <name evidence="2" type="ORF">WUBG_07708</name>
</gene>
<sequence>MGFVLLCTTHFMKLCCFEIDYRRLYYCLLMKQYQENARRGPLNGLGLECEINESPVAKVGTRKWRYHQGRNQFWCDGRIIMARQSSIFLFTLMVITGTMGLFFVFDAHIYLE</sequence>
<evidence type="ECO:0000313" key="2">
    <source>
        <dbReference type="EMBL" id="EJW81381.1"/>
    </source>
</evidence>
<dbReference type="Proteomes" id="UP000004810">
    <property type="component" value="Unassembled WGS sequence"/>
</dbReference>
<keyword evidence="1" id="KW-1133">Transmembrane helix</keyword>
<feature type="transmembrane region" description="Helical" evidence="1">
    <location>
        <begin position="87"/>
        <end position="111"/>
    </location>
</feature>
<protein>
    <submittedName>
        <fullName evidence="2">Uncharacterized protein</fullName>
    </submittedName>
</protein>
<keyword evidence="1" id="KW-0812">Transmembrane</keyword>
<reference evidence="3" key="1">
    <citation type="submission" date="2012-08" db="EMBL/GenBank/DDBJ databases">
        <title>The Genome Sequence of Wuchereria bancrofti.</title>
        <authorList>
            <person name="Nutman T.B."/>
            <person name="Fink D.L."/>
            <person name="Russ C."/>
            <person name="Young S."/>
            <person name="Zeng Q."/>
            <person name="Koehrsen M."/>
            <person name="Alvarado L."/>
            <person name="Berlin A."/>
            <person name="Chapman S.B."/>
            <person name="Chen Z."/>
            <person name="Freedman E."/>
            <person name="Gellesch M."/>
            <person name="Goldberg J."/>
            <person name="Griggs A."/>
            <person name="Gujja S."/>
            <person name="Heilman E.R."/>
            <person name="Heiman D."/>
            <person name="Hepburn T."/>
            <person name="Howarth C."/>
            <person name="Jen D."/>
            <person name="Larson L."/>
            <person name="Lewis B."/>
            <person name="Mehta T."/>
            <person name="Park D."/>
            <person name="Pearson M."/>
            <person name="Roberts A."/>
            <person name="Saif S."/>
            <person name="Shea T."/>
            <person name="Shenoy N."/>
            <person name="Sisk P."/>
            <person name="Stolte C."/>
            <person name="Sykes S."/>
            <person name="Walk T."/>
            <person name="White J."/>
            <person name="Yandava C."/>
            <person name="Haas B."/>
            <person name="Henn M.R."/>
            <person name="Nusbaum C."/>
            <person name="Birren B."/>
        </authorList>
    </citation>
    <scope>NUCLEOTIDE SEQUENCE [LARGE SCALE GENOMIC DNA]</scope>
    <source>
        <strain evidence="3">NA</strain>
    </source>
</reference>
<proteinExistence type="predicted"/>
<name>J9EFX9_WUCBA</name>
<evidence type="ECO:0000313" key="3">
    <source>
        <dbReference type="Proteomes" id="UP000004810"/>
    </source>
</evidence>
<dbReference type="EMBL" id="ADBV01003696">
    <property type="protein sequence ID" value="EJW81381.1"/>
    <property type="molecule type" value="Genomic_DNA"/>
</dbReference>
<organism evidence="2 3">
    <name type="scientific">Wuchereria bancrofti</name>
    <dbReference type="NCBI Taxonomy" id="6293"/>
    <lineage>
        <taxon>Eukaryota</taxon>
        <taxon>Metazoa</taxon>
        <taxon>Ecdysozoa</taxon>
        <taxon>Nematoda</taxon>
        <taxon>Chromadorea</taxon>
        <taxon>Rhabditida</taxon>
        <taxon>Spirurina</taxon>
        <taxon>Spiruromorpha</taxon>
        <taxon>Filarioidea</taxon>
        <taxon>Onchocercidae</taxon>
        <taxon>Wuchereria</taxon>
    </lineage>
</organism>
<keyword evidence="1" id="KW-0472">Membrane</keyword>
<evidence type="ECO:0000256" key="1">
    <source>
        <dbReference type="SAM" id="Phobius"/>
    </source>
</evidence>
<feature type="non-terminal residue" evidence="2">
    <location>
        <position position="112"/>
    </location>
</feature>
<dbReference type="AlphaFoldDB" id="J9EFX9"/>
<accession>J9EFX9</accession>
<comment type="caution">
    <text evidence="2">The sequence shown here is derived from an EMBL/GenBank/DDBJ whole genome shotgun (WGS) entry which is preliminary data.</text>
</comment>